<dbReference type="EMBL" id="FOGC01000010">
    <property type="protein sequence ID" value="SER05821.1"/>
    <property type="molecule type" value="Genomic_DNA"/>
</dbReference>
<name>A0A1H9L2U8_9GAMM</name>
<dbReference type="AlphaFoldDB" id="A0A1H9L2U8"/>
<sequence>MSQIENIIKNESVEDVLLHFAPRTSYPGIDRMYVNYKFQVIENGELLSTYHRLVEEGKLTKDDKGHTLKGPNWKVPVFVTEKKYGIE</sequence>
<evidence type="ECO:0000313" key="1">
    <source>
        <dbReference type="EMBL" id="SER05821.1"/>
    </source>
</evidence>
<dbReference type="RefSeq" id="WP_092677365.1">
    <property type="nucleotide sequence ID" value="NZ_FOGC01000010.1"/>
</dbReference>
<proteinExistence type="predicted"/>
<dbReference type="OrthoDB" id="6922063at2"/>
<evidence type="ECO:0008006" key="3">
    <source>
        <dbReference type="Google" id="ProtNLM"/>
    </source>
</evidence>
<protein>
    <recommendedName>
        <fullName evidence="3">Immunity protein</fullName>
    </recommendedName>
</protein>
<dbReference type="STRING" id="988801.SAMN05216522_110150"/>
<evidence type="ECO:0000313" key="2">
    <source>
        <dbReference type="Proteomes" id="UP000242515"/>
    </source>
</evidence>
<organism evidence="1 2">
    <name type="scientific">Rosenbergiella nectarea</name>
    <dbReference type="NCBI Taxonomy" id="988801"/>
    <lineage>
        <taxon>Bacteria</taxon>
        <taxon>Pseudomonadati</taxon>
        <taxon>Pseudomonadota</taxon>
        <taxon>Gammaproteobacteria</taxon>
        <taxon>Enterobacterales</taxon>
        <taxon>Erwiniaceae</taxon>
        <taxon>Rosenbergiella</taxon>
    </lineage>
</organism>
<reference evidence="2" key="1">
    <citation type="submission" date="2016-10" db="EMBL/GenBank/DDBJ databases">
        <authorList>
            <person name="Varghese N."/>
            <person name="Submissions S."/>
        </authorList>
    </citation>
    <scope>NUCLEOTIDE SEQUENCE [LARGE SCALE GENOMIC DNA]</scope>
    <source>
        <strain evidence="2">8N4</strain>
    </source>
</reference>
<dbReference type="Proteomes" id="UP000242515">
    <property type="component" value="Unassembled WGS sequence"/>
</dbReference>
<gene>
    <name evidence="1" type="ORF">SAMN05216522_110150</name>
</gene>
<accession>A0A1H9L2U8</accession>
<keyword evidence="2" id="KW-1185">Reference proteome</keyword>